<keyword evidence="10" id="KW-1185">Reference proteome</keyword>
<evidence type="ECO:0000313" key="9">
    <source>
        <dbReference type="EMBL" id="CAF9921959.1"/>
    </source>
</evidence>
<proteinExistence type="predicted"/>
<feature type="region of interest" description="Disordered" evidence="7">
    <location>
        <begin position="215"/>
        <end position="328"/>
    </location>
</feature>
<gene>
    <name evidence="9" type="ORF">IMSHALPRED_005297</name>
</gene>
<feature type="compositionally biased region" description="Acidic residues" evidence="7">
    <location>
        <begin position="148"/>
        <end position="175"/>
    </location>
</feature>
<evidence type="ECO:0000256" key="1">
    <source>
        <dbReference type="ARBA" id="ARBA00022723"/>
    </source>
</evidence>
<dbReference type="GO" id="GO:0008270">
    <property type="term" value="F:zinc ion binding"/>
    <property type="evidence" value="ECO:0007669"/>
    <property type="project" value="UniProtKB-KW"/>
</dbReference>
<dbReference type="PANTHER" id="PTHR23235">
    <property type="entry name" value="KRUEPPEL-LIKE TRANSCRIPTION FACTOR"/>
    <property type="match status" value="1"/>
</dbReference>
<dbReference type="FunFam" id="3.30.160.60:FF:000125">
    <property type="entry name" value="Putative zinc finger protein 143"/>
    <property type="match status" value="2"/>
</dbReference>
<keyword evidence="3 6" id="KW-0863">Zinc-finger</keyword>
<dbReference type="Gene3D" id="3.30.160.60">
    <property type="entry name" value="Classic Zinc Finger"/>
    <property type="match status" value="4"/>
</dbReference>
<keyword evidence="5" id="KW-0539">Nucleus</keyword>
<dbReference type="PANTHER" id="PTHR23235:SF142">
    <property type="entry name" value="ZINC FINGER PROTEIN 384"/>
    <property type="match status" value="1"/>
</dbReference>
<comment type="caution">
    <text evidence="9">The sequence shown here is derived from an EMBL/GenBank/DDBJ whole genome shotgun (WGS) entry which is preliminary data.</text>
</comment>
<evidence type="ECO:0000313" key="10">
    <source>
        <dbReference type="Proteomes" id="UP000664534"/>
    </source>
</evidence>
<dbReference type="InterPro" id="IPR013087">
    <property type="entry name" value="Znf_C2H2_type"/>
</dbReference>
<evidence type="ECO:0000256" key="4">
    <source>
        <dbReference type="ARBA" id="ARBA00022833"/>
    </source>
</evidence>
<dbReference type="SMART" id="SM00355">
    <property type="entry name" value="ZnF_C2H2"/>
    <property type="match status" value="4"/>
</dbReference>
<keyword evidence="1" id="KW-0479">Metal-binding</keyword>
<evidence type="ECO:0000256" key="6">
    <source>
        <dbReference type="PROSITE-ProRule" id="PRU00042"/>
    </source>
</evidence>
<dbReference type="Pfam" id="PF00096">
    <property type="entry name" value="zf-C2H2"/>
    <property type="match status" value="3"/>
</dbReference>
<reference evidence="9" key="1">
    <citation type="submission" date="2021-03" db="EMBL/GenBank/DDBJ databases">
        <authorList>
            <person name="Tagirdzhanova G."/>
        </authorList>
    </citation>
    <scope>NUCLEOTIDE SEQUENCE</scope>
</reference>
<evidence type="ECO:0000259" key="8">
    <source>
        <dbReference type="PROSITE" id="PS50157"/>
    </source>
</evidence>
<dbReference type="OrthoDB" id="3437960at2759"/>
<evidence type="ECO:0000256" key="2">
    <source>
        <dbReference type="ARBA" id="ARBA00022737"/>
    </source>
</evidence>
<dbReference type="FunFam" id="3.30.160.60:FF:002343">
    <property type="entry name" value="Zinc finger protein 33A"/>
    <property type="match status" value="1"/>
</dbReference>
<feature type="region of interest" description="Disordered" evidence="7">
    <location>
        <begin position="136"/>
        <end position="195"/>
    </location>
</feature>
<sequence>MVDKTTTKQSPTVKGGASVAEMAARPFQCEWHQGCPKSFNRKSDLQRHYRIHTNERPYACDYKPCNKTFIQRSALTVHRRTHTGDKPHKCPFTGCGKCFSDSSSLARHRRIHTNDKPYICRNQRCKKAFCRKTTMTKHIRKEHPAEPIQEDQDADYSDDDVSDEEELEEDTEDSKEESPLLLYQEPADIDQRDKPARAPSLYNRSLWRLPGETVQRPSPLRLQRPVPRSEAPIHEIKVERSCSSTPQRSSTDPYPTGPMQSSEYSHVRADTMPNGLPQASASAGVPPQYQLRNDANMGLWSPQSLQDSPTSLTHSSPSSASTQSHPLFTPQPFQIQHVHVPTETISYPNHQETVPNLEQLKLEQPQLHQYGGVLQNTSQQDAYTNMSQNASQQQGYNGAQAQAVAQHYQNDMPPTPAATQPMPQYTAPIPEVPYQPPQFLPPDHYPIGNQYFSPHNNGIYQYNDGSDWWKEEVKPEDYWTLMPSQRLQGTDWP</sequence>
<dbReference type="GO" id="GO:0000978">
    <property type="term" value="F:RNA polymerase II cis-regulatory region sequence-specific DNA binding"/>
    <property type="evidence" value="ECO:0007669"/>
    <property type="project" value="TreeGrafter"/>
</dbReference>
<dbReference type="GO" id="GO:0000981">
    <property type="term" value="F:DNA-binding transcription factor activity, RNA polymerase II-specific"/>
    <property type="evidence" value="ECO:0007669"/>
    <property type="project" value="UniProtKB-ARBA"/>
</dbReference>
<accession>A0A8H3FEA5</accession>
<dbReference type="SUPFAM" id="SSF57667">
    <property type="entry name" value="beta-beta-alpha zinc fingers"/>
    <property type="match status" value="2"/>
</dbReference>
<feature type="compositionally biased region" description="Basic and acidic residues" evidence="7">
    <location>
        <begin position="231"/>
        <end position="240"/>
    </location>
</feature>
<name>A0A8H3FEA5_9LECA</name>
<dbReference type="Proteomes" id="UP000664534">
    <property type="component" value="Unassembled WGS sequence"/>
</dbReference>
<keyword evidence="4" id="KW-0862">Zinc</keyword>
<feature type="domain" description="C2H2-type" evidence="8">
    <location>
        <begin position="88"/>
        <end position="117"/>
    </location>
</feature>
<evidence type="ECO:0000256" key="3">
    <source>
        <dbReference type="ARBA" id="ARBA00022771"/>
    </source>
</evidence>
<organism evidence="9 10">
    <name type="scientific">Imshaugia aleurites</name>
    <dbReference type="NCBI Taxonomy" id="172621"/>
    <lineage>
        <taxon>Eukaryota</taxon>
        <taxon>Fungi</taxon>
        <taxon>Dikarya</taxon>
        <taxon>Ascomycota</taxon>
        <taxon>Pezizomycotina</taxon>
        <taxon>Lecanoromycetes</taxon>
        <taxon>OSLEUM clade</taxon>
        <taxon>Lecanoromycetidae</taxon>
        <taxon>Lecanorales</taxon>
        <taxon>Lecanorineae</taxon>
        <taxon>Parmeliaceae</taxon>
        <taxon>Imshaugia</taxon>
    </lineage>
</organism>
<feature type="domain" description="C2H2-type" evidence="8">
    <location>
        <begin position="118"/>
        <end position="148"/>
    </location>
</feature>
<feature type="compositionally biased region" description="Polar residues" evidence="7">
    <location>
        <begin position="241"/>
        <end position="264"/>
    </location>
</feature>
<feature type="domain" description="C2H2-type" evidence="8">
    <location>
        <begin position="58"/>
        <end position="87"/>
    </location>
</feature>
<dbReference type="EMBL" id="CAJPDT010000029">
    <property type="protein sequence ID" value="CAF9921959.1"/>
    <property type="molecule type" value="Genomic_DNA"/>
</dbReference>
<keyword evidence="2" id="KW-0677">Repeat</keyword>
<feature type="domain" description="C2H2-type" evidence="8">
    <location>
        <begin position="27"/>
        <end position="57"/>
    </location>
</feature>
<dbReference type="PROSITE" id="PS00028">
    <property type="entry name" value="ZINC_FINGER_C2H2_1"/>
    <property type="match status" value="3"/>
</dbReference>
<evidence type="ECO:0000256" key="7">
    <source>
        <dbReference type="SAM" id="MobiDB-lite"/>
    </source>
</evidence>
<dbReference type="InterPro" id="IPR036236">
    <property type="entry name" value="Znf_C2H2_sf"/>
</dbReference>
<feature type="compositionally biased region" description="Low complexity" evidence="7">
    <location>
        <begin position="308"/>
        <end position="327"/>
    </location>
</feature>
<protein>
    <recommendedName>
        <fullName evidence="8">C2H2-type domain-containing protein</fullName>
    </recommendedName>
</protein>
<evidence type="ECO:0000256" key="5">
    <source>
        <dbReference type="ARBA" id="ARBA00023242"/>
    </source>
</evidence>
<dbReference type="PROSITE" id="PS50157">
    <property type="entry name" value="ZINC_FINGER_C2H2_2"/>
    <property type="match status" value="4"/>
</dbReference>
<dbReference type="AlphaFoldDB" id="A0A8H3FEA5"/>